<organism evidence="6 7">
    <name type="scientific">Lihuaxuella thermophila</name>
    <dbReference type="NCBI Taxonomy" id="1173111"/>
    <lineage>
        <taxon>Bacteria</taxon>
        <taxon>Bacillati</taxon>
        <taxon>Bacillota</taxon>
        <taxon>Bacilli</taxon>
        <taxon>Bacillales</taxon>
        <taxon>Thermoactinomycetaceae</taxon>
        <taxon>Lihuaxuella</taxon>
    </lineage>
</organism>
<sequence length="195" mass="21740">MLYVTIRQLFRIIFATFYRWKVIGRHHIPKEGPVVICANHINHLDPPLVGCAVSRKVHFMAKEELFRVPVLGPIVRILGAFPVKRGAGDRQALKTSIQILKENKVLGIFPEGTRSKTGALGKAHSGAALIALKTNSPIVPAAIIGPYRLFRSVRIIFGKPIDLTPYKEGKIGAETAQALTERMMDEIKQMMEQHQ</sequence>
<evidence type="ECO:0000256" key="2">
    <source>
        <dbReference type="ARBA" id="ARBA00022679"/>
    </source>
</evidence>
<proteinExistence type="inferred from homology"/>
<evidence type="ECO:0000313" key="6">
    <source>
        <dbReference type="EMBL" id="SEN27433.1"/>
    </source>
</evidence>
<dbReference type="SMART" id="SM00563">
    <property type="entry name" value="PlsC"/>
    <property type="match status" value="1"/>
</dbReference>
<dbReference type="EC" id="2.3.1.51" evidence="4"/>
<keyword evidence="4" id="KW-0444">Lipid biosynthesis</keyword>
<dbReference type="CDD" id="cd07989">
    <property type="entry name" value="LPLAT_AGPAT-like"/>
    <property type="match status" value="1"/>
</dbReference>
<dbReference type="RefSeq" id="WP_089968381.1">
    <property type="nucleotide sequence ID" value="NZ_FOCQ01000008.1"/>
</dbReference>
<evidence type="ECO:0000256" key="1">
    <source>
        <dbReference type="ARBA" id="ARBA00008655"/>
    </source>
</evidence>
<keyword evidence="4" id="KW-0594">Phospholipid biosynthesis</keyword>
<dbReference type="PANTHER" id="PTHR10434:SF11">
    <property type="entry name" value="1-ACYL-SN-GLYCEROL-3-PHOSPHATE ACYLTRANSFERASE"/>
    <property type="match status" value="1"/>
</dbReference>
<dbReference type="InterPro" id="IPR004552">
    <property type="entry name" value="AGP_acyltrans"/>
</dbReference>
<dbReference type="AlphaFoldDB" id="A0A1H8F6H5"/>
<keyword evidence="7" id="KW-1185">Reference proteome</keyword>
<feature type="domain" description="Phospholipid/glycerol acyltransferase" evidence="5">
    <location>
        <begin position="34"/>
        <end position="146"/>
    </location>
</feature>
<keyword evidence="2 4" id="KW-0808">Transferase</keyword>
<keyword evidence="3 4" id="KW-0012">Acyltransferase</keyword>
<dbReference type="Pfam" id="PF01553">
    <property type="entry name" value="Acyltransferase"/>
    <property type="match status" value="1"/>
</dbReference>
<protein>
    <recommendedName>
        <fullName evidence="4">1-acyl-sn-glycerol-3-phosphate acyltransferase</fullName>
        <ecNumber evidence="4">2.3.1.51</ecNumber>
    </recommendedName>
</protein>
<comment type="catalytic activity">
    <reaction evidence="4">
        <text>a 1-acyl-sn-glycero-3-phosphate + an acyl-CoA = a 1,2-diacyl-sn-glycero-3-phosphate + CoA</text>
        <dbReference type="Rhea" id="RHEA:19709"/>
        <dbReference type="ChEBI" id="CHEBI:57287"/>
        <dbReference type="ChEBI" id="CHEBI:57970"/>
        <dbReference type="ChEBI" id="CHEBI:58342"/>
        <dbReference type="ChEBI" id="CHEBI:58608"/>
        <dbReference type="EC" id="2.3.1.51"/>
    </reaction>
</comment>
<evidence type="ECO:0000259" key="5">
    <source>
        <dbReference type="SMART" id="SM00563"/>
    </source>
</evidence>
<dbReference type="EMBL" id="FOCQ01000008">
    <property type="protein sequence ID" value="SEN27433.1"/>
    <property type="molecule type" value="Genomic_DNA"/>
</dbReference>
<evidence type="ECO:0000256" key="3">
    <source>
        <dbReference type="ARBA" id="ARBA00023315"/>
    </source>
</evidence>
<dbReference type="GO" id="GO:0016020">
    <property type="term" value="C:membrane"/>
    <property type="evidence" value="ECO:0007669"/>
    <property type="project" value="InterPro"/>
</dbReference>
<keyword evidence="4" id="KW-0443">Lipid metabolism</keyword>
<dbReference type="NCBIfam" id="TIGR00530">
    <property type="entry name" value="AGP_acyltrn"/>
    <property type="match status" value="1"/>
</dbReference>
<dbReference type="InterPro" id="IPR002123">
    <property type="entry name" value="Plipid/glycerol_acylTrfase"/>
</dbReference>
<dbReference type="GO" id="GO:0006654">
    <property type="term" value="P:phosphatidic acid biosynthetic process"/>
    <property type="evidence" value="ECO:0007669"/>
    <property type="project" value="TreeGrafter"/>
</dbReference>
<dbReference type="GO" id="GO:0003841">
    <property type="term" value="F:1-acylglycerol-3-phosphate O-acyltransferase activity"/>
    <property type="evidence" value="ECO:0007669"/>
    <property type="project" value="UniProtKB-UniRule"/>
</dbReference>
<dbReference type="Proteomes" id="UP000199695">
    <property type="component" value="Unassembled WGS sequence"/>
</dbReference>
<dbReference type="SUPFAM" id="SSF69593">
    <property type="entry name" value="Glycerol-3-phosphate (1)-acyltransferase"/>
    <property type="match status" value="1"/>
</dbReference>
<keyword evidence="4" id="KW-1208">Phospholipid metabolism</keyword>
<reference evidence="6 7" key="1">
    <citation type="submission" date="2016-10" db="EMBL/GenBank/DDBJ databases">
        <authorList>
            <person name="de Groot N.N."/>
        </authorList>
    </citation>
    <scope>NUCLEOTIDE SEQUENCE [LARGE SCALE GENOMIC DNA]</scope>
    <source>
        <strain evidence="6 7">DSM 46701</strain>
    </source>
</reference>
<comment type="domain">
    <text evidence="4">The HXXXXD motif is essential for acyltransferase activity and may constitute the binding site for the phosphate moiety of the glycerol-3-phosphate.</text>
</comment>
<evidence type="ECO:0000313" key="7">
    <source>
        <dbReference type="Proteomes" id="UP000199695"/>
    </source>
</evidence>
<dbReference type="STRING" id="1173111.SAMN05444955_10842"/>
<accession>A0A1H8F6H5</accession>
<name>A0A1H8F6H5_9BACL</name>
<evidence type="ECO:0000256" key="4">
    <source>
        <dbReference type="RuleBase" id="RU361267"/>
    </source>
</evidence>
<gene>
    <name evidence="6" type="ORF">SAMN05444955_10842</name>
</gene>
<dbReference type="PANTHER" id="PTHR10434">
    <property type="entry name" value="1-ACYL-SN-GLYCEROL-3-PHOSPHATE ACYLTRANSFERASE"/>
    <property type="match status" value="1"/>
</dbReference>
<comment type="similarity">
    <text evidence="1 4">Belongs to the 1-acyl-sn-glycerol-3-phosphate acyltransferase family.</text>
</comment>
<dbReference type="OrthoDB" id="9803035at2"/>